<evidence type="ECO:0000256" key="1">
    <source>
        <dbReference type="ARBA" id="ARBA00004383"/>
    </source>
</evidence>
<dbReference type="SUPFAM" id="SSF74653">
    <property type="entry name" value="TolA/TonB C-terminal domain"/>
    <property type="match status" value="1"/>
</dbReference>
<evidence type="ECO:0000256" key="9">
    <source>
        <dbReference type="ARBA" id="ARBA00023136"/>
    </source>
</evidence>
<sequence length="235" mass="26785">MMKKIIPLLLLYFSMQAVSAQEKCTSESIHSVDVNIVHKCLAEKKVESNNTEASVIVTTVPSRRHIRKRIYFEKVISFAEGIEAKSLKRINTLNELAECSLGNVYPIIKETTKKSISFDVVEEIPAFLSCKESLKEKEDCFNYKMQDHIMTTLVYPEEAIEKGLEGEVLVSFVINEMGKVTEVKTEGINVPEILKKEAKRIVLLLPDFIPGKQQSKNTRVLYRFPMIFSLNSSDY</sequence>
<evidence type="ECO:0000256" key="5">
    <source>
        <dbReference type="ARBA" id="ARBA00022519"/>
    </source>
</evidence>
<dbReference type="Proteomes" id="UP001056837">
    <property type="component" value="Chromosome"/>
</dbReference>
<feature type="domain" description="TonB C-terminal" evidence="11">
    <location>
        <begin position="140"/>
        <end position="235"/>
    </location>
</feature>
<reference evidence="12" key="1">
    <citation type="submission" date="2020-04" db="EMBL/GenBank/DDBJ databases">
        <title>Tenacibaculum mesophilum bac2.</title>
        <authorList>
            <person name="Li M."/>
        </authorList>
    </citation>
    <scope>NUCLEOTIDE SEQUENCE</scope>
    <source>
        <strain evidence="12">Bac2</strain>
    </source>
</reference>
<protein>
    <submittedName>
        <fullName evidence="12">Energy transducer TonB</fullName>
    </submittedName>
</protein>
<evidence type="ECO:0000256" key="10">
    <source>
        <dbReference type="SAM" id="SignalP"/>
    </source>
</evidence>
<organism evidence="12 13">
    <name type="scientific">Tenacibaculum mesophilum</name>
    <dbReference type="NCBI Taxonomy" id="104268"/>
    <lineage>
        <taxon>Bacteria</taxon>
        <taxon>Pseudomonadati</taxon>
        <taxon>Bacteroidota</taxon>
        <taxon>Flavobacteriia</taxon>
        <taxon>Flavobacteriales</taxon>
        <taxon>Flavobacteriaceae</taxon>
        <taxon>Tenacibaculum</taxon>
    </lineage>
</organism>
<keyword evidence="3" id="KW-0813">Transport</keyword>
<keyword evidence="7" id="KW-0653">Protein transport</keyword>
<keyword evidence="9" id="KW-0472">Membrane</keyword>
<dbReference type="Gene3D" id="3.30.1150.10">
    <property type="match status" value="1"/>
</dbReference>
<feature type="chain" id="PRO_5042215657" evidence="10">
    <location>
        <begin position="21"/>
        <end position="235"/>
    </location>
</feature>
<evidence type="ECO:0000313" key="13">
    <source>
        <dbReference type="Proteomes" id="UP001056837"/>
    </source>
</evidence>
<proteinExistence type="inferred from homology"/>
<dbReference type="RefSeq" id="WP_253679102.1">
    <property type="nucleotide sequence ID" value="NZ_CP050861.1"/>
</dbReference>
<evidence type="ECO:0000256" key="6">
    <source>
        <dbReference type="ARBA" id="ARBA00022692"/>
    </source>
</evidence>
<keyword evidence="5" id="KW-0997">Cell inner membrane</keyword>
<dbReference type="EMBL" id="CP050861">
    <property type="protein sequence ID" value="UTD15485.1"/>
    <property type="molecule type" value="Genomic_DNA"/>
</dbReference>
<dbReference type="PANTHER" id="PTHR33446:SF2">
    <property type="entry name" value="PROTEIN TONB"/>
    <property type="match status" value="1"/>
</dbReference>
<evidence type="ECO:0000256" key="4">
    <source>
        <dbReference type="ARBA" id="ARBA00022475"/>
    </source>
</evidence>
<evidence type="ECO:0000256" key="7">
    <source>
        <dbReference type="ARBA" id="ARBA00022927"/>
    </source>
</evidence>
<evidence type="ECO:0000313" key="12">
    <source>
        <dbReference type="EMBL" id="UTD15485.1"/>
    </source>
</evidence>
<comment type="similarity">
    <text evidence="2">Belongs to the TonB family.</text>
</comment>
<feature type="signal peptide" evidence="10">
    <location>
        <begin position="1"/>
        <end position="20"/>
    </location>
</feature>
<dbReference type="AlphaFoldDB" id="A0AAE9MPQ3"/>
<dbReference type="GO" id="GO:0031992">
    <property type="term" value="F:energy transducer activity"/>
    <property type="evidence" value="ECO:0007669"/>
    <property type="project" value="TreeGrafter"/>
</dbReference>
<dbReference type="InterPro" id="IPR037682">
    <property type="entry name" value="TonB_C"/>
</dbReference>
<comment type="subcellular location">
    <subcellularLocation>
        <location evidence="1">Cell inner membrane</location>
        <topology evidence="1">Single-pass membrane protein</topology>
        <orientation evidence="1">Periplasmic side</orientation>
    </subcellularLocation>
</comment>
<evidence type="ECO:0000256" key="3">
    <source>
        <dbReference type="ARBA" id="ARBA00022448"/>
    </source>
</evidence>
<dbReference type="GO" id="GO:0098797">
    <property type="term" value="C:plasma membrane protein complex"/>
    <property type="evidence" value="ECO:0007669"/>
    <property type="project" value="TreeGrafter"/>
</dbReference>
<evidence type="ECO:0000259" key="11">
    <source>
        <dbReference type="PROSITE" id="PS52015"/>
    </source>
</evidence>
<dbReference type="InterPro" id="IPR006260">
    <property type="entry name" value="TonB/TolA_C"/>
</dbReference>
<gene>
    <name evidence="12" type="ORF">HER15_08405</name>
</gene>
<dbReference type="NCBIfam" id="TIGR01352">
    <property type="entry name" value="tonB_Cterm"/>
    <property type="match status" value="1"/>
</dbReference>
<dbReference type="Pfam" id="PF03544">
    <property type="entry name" value="TonB_C"/>
    <property type="match status" value="1"/>
</dbReference>
<keyword evidence="4" id="KW-1003">Cell membrane</keyword>
<dbReference type="InterPro" id="IPR051045">
    <property type="entry name" value="TonB-dependent_transducer"/>
</dbReference>
<dbReference type="GO" id="GO:0015031">
    <property type="term" value="P:protein transport"/>
    <property type="evidence" value="ECO:0007669"/>
    <property type="project" value="UniProtKB-KW"/>
</dbReference>
<accession>A0AAE9MPQ3</accession>
<keyword evidence="6" id="KW-0812">Transmembrane</keyword>
<keyword evidence="8" id="KW-1133">Transmembrane helix</keyword>
<keyword evidence="10" id="KW-0732">Signal</keyword>
<dbReference type="PROSITE" id="PS52015">
    <property type="entry name" value="TONB_CTD"/>
    <property type="match status" value="1"/>
</dbReference>
<evidence type="ECO:0000256" key="8">
    <source>
        <dbReference type="ARBA" id="ARBA00022989"/>
    </source>
</evidence>
<dbReference type="PANTHER" id="PTHR33446">
    <property type="entry name" value="PROTEIN TONB-RELATED"/>
    <property type="match status" value="1"/>
</dbReference>
<evidence type="ECO:0000256" key="2">
    <source>
        <dbReference type="ARBA" id="ARBA00006555"/>
    </source>
</evidence>
<name>A0AAE9MPQ3_9FLAO</name>
<dbReference type="GO" id="GO:0055085">
    <property type="term" value="P:transmembrane transport"/>
    <property type="evidence" value="ECO:0007669"/>
    <property type="project" value="InterPro"/>
</dbReference>